<dbReference type="PANTHER" id="PTHR43514">
    <property type="entry name" value="ABC TRANSPORTER I FAMILY MEMBER 10"/>
    <property type="match status" value="1"/>
</dbReference>
<dbReference type="InterPro" id="IPR027417">
    <property type="entry name" value="P-loop_NTPase"/>
</dbReference>
<sequence length="207" mass="22244">MSFEIDVTLRPGEHPMRCVISSTASVAVLIGPSGVGKTSALNAIAGLLRPEQGRIAVSGETLFNSATDLHVAPERRGVGYVFQDARLFPHRRVAGNLAFAERLAEKGASVISRSDIIEILEIGDLLNRWPATLSGGETKRVAIARALLSGPKYLLLDEPLASLDADRANALYHLIERIRDEIGLPILLVSHSASDITRLAGDVFAMK</sequence>
<dbReference type="RefSeq" id="WP_120048209.1">
    <property type="nucleotide sequence ID" value="NZ_RAHX01000001.1"/>
</dbReference>
<dbReference type="SUPFAM" id="SSF52540">
    <property type="entry name" value="P-loop containing nucleoside triphosphate hydrolases"/>
    <property type="match status" value="1"/>
</dbReference>
<dbReference type="OrthoDB" id="9802264at2"/>
<keyword evidence="1" id="KW-0547">Nucleotide-binding</keyword>
<dbReference type="InterPro" id="IPR003593">
    <property type="entry name" value="AAA+_ATPase"/>
</dbReference>
<keyword evidence="2 4" id="KW-0067">ATP-binding</keyword>
<dbReference type="AlphaFoldDB" id="A0A419RTT4"/>
<dbReference type="InterPro" id="IPR003439">
    <property type="entry name" value="ABC_transporter-like_ATP-bd"/>
</dbReference>
<name>A0A419RTT4_9SPHN</name>
<evidence type="ECO:0000256" key="1">
    <source>
        <dbReference type="ARBA" id="ARBA00022741"/>
    </source>
</evidence>
<dbReference type="GO" id="GO:0005524">
    <property type="term" value="F:ATP binding"/>
    <property type="evidence" value="ECO:0007669"/>
    <property type="project" value="UniProtKB-KW"/>
</dbReference>
<dbReference type="GO" id="GO:0016887">
    <property type="term" value="F:ATP hydrolysis activity"/>
    <property type="evidence" value="ECO:0007669"/>
    <property type="project" value="InterPro"/>
</dbReference>
<evidence type="ECO:0000313" key="5">
    <source>
        <dbReference type="Proteomes" id="UP000285232"/>
    </source>
</evidence>
<dbReference type="Gene3D" id="3.40.50.300">
    <property type="entry name" value="P-loop containing nucleotide triphosphate hydrolases"/>
    <property type="match status" value="1"/>
</dbReference>
<dbReference type="Pfam" id="PF00005">
    <property type="entry name" value="ABC_tran"/>
    <property type="match status" value="1"/>
</dbReference>
<proteinExistence type="predicted"/>
<comment type="caution">
    <text evidence="4">The sequence shown here is derived from an EMBL/GenBank/DDBJ whole genome shotgun (WGS) entry which is preliminary data.</text>
</comment>
<keyword evidence="5" id="KW-1185">Reference proteome</keyword>
<organism evidence="4 5">
    <name type="scientific">Aurantiacibacter aquimixticola</name>
    <dbReference type="NCBI Taxonomy" id="1958945"/>
    <lineage>
        <taxon>Bacteria</taxon>
        <taxon>Pseudomonadati</taxon>
        <taxon>Pseudomonadota</taxon>
        <taxon>Alphaproteobacteria</taxon>
        <taxon>Sphingomonadales</taxon>
        <taxon>Erythrobacteraceae</taxon>
        <taxon>Aurantiacibacter</taxon>
    </lineage>
</organism>
<evidence type="ECO:0000259" key="3">
    <source>
        <dbReference type="PROSITE" id="PS50893"/>
    </source>
</evidence>
<dbReference type="InterPro" id="IPR050334">
    <property type="entry name" value="Molybdenum_import_ModC"/>
</dbReference>
<dbReference type="SMART" id="SM00382">
    <property type="entry name" value="AAA"/>
    <property type="match status" value="1"/>
</dbReference>
<dbReference type="PROSITE" id="PS50893">
    <property type="entry name" value="ABC_TRANSPORTER_2"/>
    <property type="match status" value="1"/>
</dbReference>
<gene>
    <name evidence="4" type="ORF">D6201_07395</name>
</gene>
<protein>
    <submittedName>
        <fullName evidence="4">ATP-binding cassette domain-containing protein</fullName>
    </submittedName>
</protein>
<reference evidence="4 5" key="1">
    <citation type="journal article" date="2017" name="Int. J. Syst. Evol. Microbiol.">
        <title>Erythrobacter aquimixticola sp. nov., isolated from the junction between the ocean and a freshwater spring.</title>
        <authorList>
            <person name="Park S."/>
            <person name="Jung Y.T."/>
            <person name="Choi S.J."/>
            <person name="Yoon J.H."/>
        </authorList>
    </citation>
    <scope>NUCLEOTIDE SEQUENCE [LARGE SCALE GENOMIC DNA]</scope>
    <source>
        <strain evidence="4 5">JSSK-14</strain>
    </source>
</reference>
<dbReference type="EMBL" id="RAHX01000001">
    <property type="protein sequence ID" value="RJY09203.1"/>
    <property type="molecule type" value="Genomic_DNA"/>
</dbReference>
<evidence type="ECO:0000313" key="4">
    <source>
        <dbReference type="EMBL" id="RJY09203.1"/>
    </source>
</evidence>
<accession>A0A419RTT4</accession>
<dbReference type="PANTHER" id="PTHR43514:SF4">
    <property type="entry name" value="ABC TRANSPORTER I FAMILY MEMBER 10"/>
    <property type="match status" value="1"/>
</dbReference>
<dbReference type="Proteomes" id="UP000285232">
    <property type="component" value="Unassembled WGS sequence"/>
</dbReference>
<evidence type="ECO:0000256" key="2">
    <source>
        <dbReference type="ARBA" id="ARBA00022840"/>
    </source>
</evidence>
<feature type="domain" description="ABC transporter" evidence="3">
    <location>
        <begin position="2"/>
        <end position="207"/>
    </location>
</feature>